<keyword evidence="1" id="KW-0812">Transmembrane</keyword>
<sequence length="433" mass="48118">MVDSSQLIKIPVKKSRSKKLTAKAKNSSDNALGGGINFRPLAPKGNFSASTKSSGNKKSQPLNIYRKIAVSFIVLTVLLVAVIFYFSLVKVSITLIPNQENITSSLTLDVYDQTKNTAISNNVILGTVKQVEVFESKTYNTTGKEVLGQEVTGKVTIINNYSKNQPLVATTRLLSPEGKLFRIKGTINVPAGGQVEVDVYADQPSQEMAIRPTKFTIPGLWAGLQEQIYGQSQAAMKYSEKVKMRIEQSDIDKATKDLKEGLVAKAKEQINSAFKDYDQVIYEIDNNSITQELDSKIGEEKEQFTLSLKMMVTAVAFADEKIYQFAKEKLTSVMPDDKELIEFGKKNITYSLSSYGLSQGIATIKAAFTGKMALREDAEVIDRNKLLGLTNEQLNQYLSNIPEIAGYEIKFYPSFIQKVPNLIDRIKVEIKKE</sequence>
<evidence type="ECO:0000256" key="1">
    <source>
        <dbReference type="SAM" id="Phobius"/>
    </source>
</evidence>
<gene>
    <name evidence="2" type="ORF">CO116_03170</name>
</gene>
<feature type="transmembrane region" description="Helical" evidence="1">
    <location>
        <begin position="68"/>
        <end position="88"/>
    </location>
</feature>
<comment type="caution">
    <text evidence="2">The sequence shown here is derived from an EMBL/GenBank/DDBJ whole genome shotgun (WGS) entry which is preliminary data.</text>
</comment>
<evidence type="ECO:0000313" key="2">
    <source>
        <dbReference type="EMBL" id="PJB15768.1"/>
    </source>
</evidence>
<dbReference type="AlphaFoldDB" id="A0A2M8ADS0"/>
<keyword evidence="1" id="KW-1133">Transmembrane helix</keyword>
<reference evidence="3" key="1">
    <citation type="submission" date="2017-09" db="EMBL/GenBank/DDBJ databases">
        <title>Depth-based differentiation of microbial function through sediment-hosted aquifers and enrichment of novel symbionts in the deep terrestrial subsurface.</title>
        <authorList>
            <person name="Probst A.J."/>
            <person name="Ladd B."/>
            <person name="Jarett J.K."/>
            <person name="Geller-Mcgrath D.E."/>
            <person name="Sieber C.M.K."/>
            <person name="Emerson J.B."/>
            <person name="Anantharaman K."/>
            <person name="Thomas B.C."/>
            <person name="Malmstrom R."/>
            <person name="Stieglmeier M."/>
            <person name="Klingl A."/>
            <person name="Woyke T."/>
            <person name="Ryan C.M."/>
            <person name="Banfield J.F."/>
        </authorList>
    </citation>
    <scope>NUCLEOTIDE SEQUENCE [LARGE SCALE GENOMIC DNA]</scope>
</reference>
<name>A0A2M8ADS0_9BACT</name>
<proteinExistence type="predicted"/>
<dbReference type="EMBL" id="PFUO01000144">
    <property type="protein sequence ID" value="PJB15768.1"/>
    <property type="molecule type" value="Genomic_DNA"/>
</dbReference>
<dbReference type="Proteomes" id="UP000230611">
    <property type="component" value="Unassembled WGS sequence"/>
</dbReference>
<protein>
    <recommendedName>
        <fullName evidence="4">Baseplate protein J-like domain-containing protein</fullName>
    </recommendedName>
</protein>
<keyword evidence="1" id="KW-0472">Membrane</keyword>
<accession>A0A2M8ADS0</accession>
<evidence type="ECO:0000313" key="3">
    <source>
        <dbReference type="Proteomes" id="UP000230611"/>
    </source>
</evidence>
<evidence type="ECO:0008006" key="4">
    <source>
        <dbReference type="Google" id="ProtNLM"/>
    </source>
</evidence>
<organism evidence="2 3">
    <name type="scientific">Candidatus Falkowbacteria bacterium CG_4_9_14_3_um_filter_38_19</name>
    <dbReference type="NCBI Taxonomy" id="1974559"/>
    <lineage>
        <taxon>Bacteria</taxon>
        <taxon>Candidatus Falkowiibacteriota</taxon>
    </lineage>
</organism>